<dbReference type="EMBL" id="CP081869">
    <property type="protein sequence ID" value="QZO01063.1"/>
    <property type="molecule type" value="Genomic_DNA"/>
</dbReference>
<keyword evidence="2" id="KW-0238">DNA-binding</keyword>
<dbReference type="PANTHER" id="PTHR46796">
    <property type="entry name" value="HTH-TYPE TRANSCRIPTIONAL ACTIVATOR RHAS-RELATED"/>
    <property type="match status" value="1"/>
</dbReference>
<keyword evidence="1" id="KW-0805">Transcription regulation</keyword>
<dbReference type="AlphaFoldDB" id="A0A9E6RD40"/>
<keyword evidence="3" id="KW-0804">Transcription</keyword>
<dbReference type="InterPro" id="IPR018060">
    <property type="entry name" value="HTH_AraC"/>
</dbReference>
<dbReference type="KEGG" id="cmet:K6K41_05605"/>
<dbReference type="InterPro" id="IPR009057">
    <property type="entry name" value="Homeodomain-like_sf"/>
</dbReference>
<gene>
    <name evidence="5" type="ORF">K6K41_05605</name>
</gene>
<dbReference type="SMART" id="SM00342">
    <property type="entry name" value="HTH_ARAC"/>
    <property type="match status" value="1"/>
</dbReference>
<dbReference type="GO" id="GO:0043565">
    <property type="term" value="F:sequence-specific DNA binding"/>
    <property type="evidence" value="ECO:0007669"/>
    <property type="project" value="InterPro"/>
</dbReference>
<dbReference type="InterPro" id="IPR020449">
    <property type="entry name" value="Tscrpt_reg_AraC-type_HTH"/>
</dbReference>
<evidence type="ECO:0000259" key="4">
    <source>
        <dbReference type="PROSITE" id="PS01124"/>
    </source>
</evidence>
<dbReference type="RefSeq" id="WP_261404284.1">
    <property type="nucleotide sequence ID" value="NZ_CP081869.1"/>
</dbReference>
<dbReference type="Pfam" id="PF12833">
    <property type="entry name" value="HTH_18"/>
    <property type="match status" value="1"/>
</dbReference>
<evidence type="ECO:0000256" key="1">
    <source>
        <dbReference type="ARBA" id="ARBA00023015"/>
    </source>
</evidence>
<dbReference type="GO" id="GO:0003700">
    <property type="term" value="F:DNA-binding transcription factor activity"/>
    <property type="evidence" value="ECO:0007669"/>
    <property type="project" value="InterPro"/>
</dbReference>
<dbReference type="InterPro" id="IPR035418">
    <property type="entry name" value="AraC-bd_2"/>
</dbReference>
<evidence type="ECO:0000313" key="6">
    <source>
        <dbReference type="Proteomes" id="UP000825701"/>
    </source>
</evidence>
<accession>A0A9E6RD40</accession>
<evidence type="ECO:0000256" key="2">
    <source>
        <dbReference type="ARBA" id="ARBA00023125"/>
    </source>
</evidence>
<dbReference type="PRINTS" id="PR00032">
    <property type="entry name" value="HTHARAC"/>
</dbReference>
<reference evidence="5" key="1">
    <citation type="submission" date="2021-08" db="EMBL/GenBank/DDBJ databases">
        <authorList>
            <person name="Zhang H."/>
            <person name="Xu M."/>
            <person name="Yu Z."/>
            <person name="Yang L."/>
            <person name="Cai Y."/>
        </authorList>
    </citation>
    <scope>NUCLEOTIDE SEQUENCE</scope>
    <source>
        <strain evidence="5">CHL1</strain>
    </source>
</reference>
<name>A0A9E6RD40_9HYPH</name>
<keyword evidence="6" id="KW-1185">Reference proteome</keyword>
<feature type="domain" description="HTH araC/xylS-type" evidence="4">
    <location>
        <begin position="225"/>
        <end position="326"/>
    </location>
</feature>
<dbReference type="PROSITE" id="PS01124">
    <property type="entry name" value="HTH_ARAC_FAMILY_2"/>
    <property type="match status" value="1"/>
</dbReference>
<dbReference type="PANTHER" id="PTHR46796:SF6">
    <property type="entry name" value="ARAC SUBFAMILY"/>
    <property type="match status" value="1"/>
</dbReference>
<protein>
    <submittedName>
        <fullName evidence="5">Helix-turn-helix domain-containing protein</fullName>
    </submittedName>
</protein>
<dbReference type="Gene3D" id="1.10.10.60">
    <property type="entry name" value="Homeodomain-like"/>
    <property type="match status" value="1"/>
</dbReference>
<evidence type="ECO:0000256" key="3">
    <source>
        <dbReference type="ARBA" id="ARBA00023163"/>
    </source>
</evidence>
<proteinExistence type="predicted"/>
<dbReference type="SUPFAM" id="SSF46689">
    <property type="entry name" value="Homeodomain-like"/>
    <property type="match status" value="1"/>
</dbReference>
<dbReference type="Pfam" id="PF14525">
    <property type="entry name" value="AraC_binding_2"/>
    <property type="match status" value="1"/>
</dbReference>
<organism evidence="5 6">
    <name type="scientific">Chenggangzhangella methanolivorans</name>
    <dbReference type="NCBI Taxonomy" id="1437009"/>
    <lineage>
        <taxon>Bacteria</taxon>
        <taxon>Pseudomonadati</taxon>
        <taxon>Pseudomonadota</taxon>
        <taxon>Alphaproteobacteria</taxon>
        <taxon>Hyphomicrobiales</taxon>
        <taxon>Methylopilaceae</taxon>
        <taxon>Chenggangzhangella</taxon>
    </lineage>
</organism>
<evidence type="ECO:0000313" key="5">
    <source>
        <dbReference type="EMBL" id="QZO01063.1"/>
    </source>
</evidence>
<dbReference type="InterPro" id="IPR050204">
    <property type="entry name" value="AraC_XylS_family_regulators"/>
</dbReference>
<sequence>MDSIETKRPQTPRLQVWDSKYASAKRAFAVYREGVCSSYMPWTPEPVEDETPFEGRIESIGLGECAVGVSATTGLRAIKSKANIAASPTESLYGNYILSGEMSLEQADRRNVAGVGDLILYHSHKPIHLTEKAGALNRSVGFCIPMSRFADVPGMSGRSLNTVVPGDRLIEPLSSCLRMLASNLRSSSPDELASVFEACVALLPLSLGCFSAEPLPHRGARGPTGAMLGVIDDLLAEPDLSPSGVAAELGVSTRQIHKQFARLGTSFGRYVMVERLERVRAELTSACGRRASISELAFRWGFNDLSTFNRAFRRHFGAQPRAIRGDRAFFG</sequence>
<dbReference type="Proteomes" id="UP000825701">
    <property type="component" value="Chromosome"/>
</dbReference>